<dbReference type="Proteomes" id="UP000504604">
    <property type="component" value="Linkage group LG8"/>
</dbReference>
<reference evidence="4" key="1">
    <citation type="submission" date="2025-08" db="UniProtKB">
        <authorList>
            <consortium name="RefSeq"/>
        </authorList>
    </citation>
    <scope>IDENTIFICATION</scope>
</reference>
<keyword evidence="1" id="KW-1133">Transmembrane helix</keyword>
<dbReference type="Pfam" id="PF25276">
    <property type="entry name" value="DUF7870"/>
    <property type="match status" value="1"/>
</dbReference>
<proteinExistence type="predicted"/>
<feature type="transmembrane region" description="Helical" evidence="1">
    <location>
        <begin position="50"/>
        <end position="69"/>
    </location>
</feature>
<dbReference type="Gramene" id="SIN_1023076.t">
    <property type="protein sequence ID" value="SIN_1023076.t.cds1"/>
    <property type="gene ID" value="SIN_1023076"/>
</dbReference>
<evidence type="ECO:0000256" key="1">
    <source>
        <dbReference type="SAM" id="Phobius"/>
    </source>
</evidence>
<feature type="domain" description="DUF7870" evidence="2">
    <location>
        <begin position="238"/>
        <end position="408"/>
    </location>
</feature>
<dbReference type="InParanoid" id="A0A6I9TTA8"/>
<name>A0A6I9TTA8_SESIN</name>
<accession>A0A6I9TTA8</accession>
<dbReference type="AlphaFoldDB" id="A0A6I9TTA8"/>
<dbReference type="PANTHER" id="PTHR33597:SF11">
    <property type="entry name" value="OS07G0620600 PROTEIN"/>
    <property type="match status" value="1"/>
</dbReference>
<dbReference type="OrthoDB" id="1919622at2759"/>
<evidence type="ECO:0000313" key="4">
    <source>
        <dbReference type="RefSeq" id="XP_011088137.1"/>
    </source>
</evidence>
<dbReference type="GeneID" id="105169445"/>
<keyword evidence="3" id="KW-1185">Reference proteome</keyword>
<evidence type="ECO:0000313" key="3">
    <source>
        <dbReference type="Proteomes" id="UP000504604"/>
    </source>
</evidence>
<gene>
    <name evidence="4" type="primary">LOC105169445</name>
</gene>
<dbReference type="KEGG" id="sind:105169445"/>
<sequence length="409" mass="46321">MDKLARGYRAKNGGYHVNELNGVRVGLNSETLLIIKLPDSRALSIISRSLFLAMVLLALPSLGSMIRAASNAPLFEPDANLGFADGFDVLPILLRDLVEEGLIKKGHKGFVLATSMPETEDDFEFLKNAGIDLLTGADLRRRKLGEHQVFDFAFMPSFHGIQLIDGVLKDGGLVISPLDPDPSGELRLLRNFKIVYLRRFQNTVIAMRKAGASLNSMVSSARKQAFCGVTPEKKRAALKGLEDVYLEPPRQAALVQSSRKIKFLPDLLKDSLEEYPRRIFISDDLSAVDWFYKNYPRGHQEFEVYNMEVEINKNGLSKRVESQETAVSNWITKKVRHEDYVVMKAEAEMVEEMLKDKTLCLVDELFLECKNQWQQDGEEGNGGKRAYWQCLTLYGKVRDEGIAVHQWWY</sequence>
<keyword evidence="1" id="KW-0472">Membrane</keyword>
<dbReference type="InterPro" id="IPR057192">
    <property type="entry name" value="DUF7870"/>
</dbReference>
<evidence type="ECO:0000259" key="2">
    <source>
        <dbReference type="Pfam" id="PF25276"/>
    </source>
</evidence>
<dbReference type="PANTHER" id="PTHR33597">
    <property type="entry name" value="OS02G0760400 PROTEIN"/>
    <property type="match status" value="1"/>
</dbReference>
<dbReference type="RefSeq" id="XP_011088137.1">
    <property type="nucleotide sequence ID" value="XM_011089835.1"/>
</dbReference>
<organism evidence="3 4">
    <name type="scientific">Sesamum indicum</name>
    <name type="common">Oriental sesame</name>
    <name type="synonym">Sesamum orientale</name>
    <dbReference type="NCBI Taxonomy" id="4182"/>
    <lineage>
        <taxon>Eukaryota</taxon>
        <taxon>Viridiplantae</taxon>
        <taxon>Streptophyta</taxon>
        <taxon>Embryophyta</taxon>
        <taxon>Tracheophyta</taxon>
        <taxon>Spermatophyta</taxon>
        <taxon>Magnoliopsida</taxon>
        <taxon>eudicotyledons</taxon>
        <taxon>Gunneridae</taxon>
        <taxon>Pentapetalae</taxon>
        <taxon>asterids</taxon>
        <taxon>lamiids</taxon>
        <taxon>Lamiales</taxon>
        <taxon>Pedaliaceae</taxon>
        <taxon>Sesamum</taxon>
    </lineage>
</organism>
<protein>
    <submittedName>
        <fullName evidence="4">Uncharacterized protein LOC105169445</fullName>
    </submittedName>
</protein>
<keyword evidence="1" id="KW-0812">Transmembrane</keyword>